<keyword evidence="6" id="KW-1133">Transmembrane helix</keyword>
<evidence type="ECO:0000256" key="5">
    <source>
        <dbReference type="ARBA" id="ARBA00022737"/>
    </source>
</evidence>
<dbReference type="FunFam" id="2.60.40.10:FF:000063">
    <property type="entry name" value="neural cell adhesion molecule L1"/>
    <property type="match status" value="1"/>
</dbReference>
<keyword evidence="12" id="KW-1185">Reference proteome</keyword>
<evidence type="ECO:0000256" key="2">
    <source>
        <dbReference type="ARBA" id="ARBA00022614"/>
    </source>
</evidence>
<evidence type="ECO:0000256" key="7">
    <source>
        <dbReference type="ARBA" id="ARBA00023136"/>
    </source>
</evidence>
<evidence type="ECO:0000256" key="6">
    <source>
        <dbReference type="ARBA" id="ARBA00022989"/>
    </source>
</evidence>
<protein>
    <recommendedName>
        <fullName evidence="10">Ig-like domain-containing protein</fullName>
    </recommendedName>
</protein>
<dbReference type="SMART" id="SM00409">
    <property type="entry name" value="IG"/>
    <property type="match status" value="3"/>
</dbReference>
<evidence type="ECO:0000256" key="4">
    <source>
        <dbReference type="ARBA" id="ARBA00022729"/>
    </source>
</evidence>
<feature type="domain" description="Ig-like" evidence="10">
    <location>
        <begin position="234"/>
        <end position="327"/>
    </location>
</feature>
<keyword evidence="7" id="KW-0472">Membrane</keyword>
<dbReference type="GO" id="GO:0016020">
    <property type="term" value="C:membrane"/>
    <property type="evidence" value="ECO:0007669"/>
    <property type="project" value="UniProtKB-SubCell"/>
</dbReference>
<reference evidence="11" key="1">
    <citation type="submission" date="2025-08" db="UniProtKB">
        <authorList>
            <consortium name="Ensembl"/>
        </authorList>
    </citation>
    <scope>IDENTIFICATION</scope>
</reference>
<evidence type="ECO:0000256" key="9">
    <source>
        <dbReference type="ARBA" id="ARBA00023319"/>
    </source>
</evidence>
<evidence type="ECO:0000259" key="10">
    <source>
        <dbReference type="PROSITE" id="PS50835"/>
    </source>
</evidence>
<feature type="domain" description="Ig-like" evidence="10">
    <location>
        <begin position="10"/>
        <end position="129"/>
    </location>
</feature>
<evidence type="ECO:0000256" key="1">
    <source>
        <dbReference type="ARBA" id="ARBA00004167"/>
    </source>
</evidence>
<organism evidence="11 12">
    <name type="scientific">Cyprinus carpio</name>
    <name type="common">Common carp</name>
    <dbReference type="NCBI Taxonomy" id="7962"/>
    <lineage>
        <taxon>Eukaryota</taxon>
        <taxon>Metazoa</taxon>
        <taxon>Chordata</taxon>
        <taxon>Craniata</taxon>
        <taxon>Vertebrata</taxon>
        <taxon>Euteleostomi</taxon>
        <taxon>Actinopterygii</taxon>
        <taxon>Neopterygii</taxon>
        <taxon>Teleostei</taxon>
        <taxon>Ostariophysi</taxon>
        <taxon>Cypriniformes</taxon>
        <taxon>Cyprinidae</taxon>
        <taxon>Cyprininae</taxon>
        <taxon>Cyprinus</taxon>
    </lineage>
</organism>
<dbReference type="SUPFAM" id="SSF48726">
    <property type="entry name" value="Immunoglobulin"/>
    <property type="match status" value="3"/>
</dbReference>
<evidence type="ECO:0000256" key="8">
    <source>
        <dbReference type="ARBA" id="ARBA00023157"/>
    </source>
</evidence>
<dbReference type="InterPro" id="IPR003599">
    <property type="entry name" value="Ig_sub"/>
</dbReference>
<comment type="subcellular location">
    <subcellularLocation>
        <location evidence="1">Membrane</location>
        <topology evidence="1">Single-pass membrane protein</topology>
    </subcellularLocation>
</comment>
<sequence length="396" mass="44137">MAEPAWLLQPRVTLQLNRRKTTTKKLVLNFSTFISKHIIGRGHEEDVVSSWAMIQRGAPGRIQSVLEHSEVSLDCSVLSATIQTNTKLGQRFEVLSNGTFVIKNVQLQDRGQYLCTAQNKFGSDRVVVTLVVQTQPPKIMSSRARDVSVFLGNSVSLDCIALGKPEAQISWILPDRTFVRDIGTLDRRVSLFPNGTLSIHSANFSNKGDYKCIASNAAGADTLTYHIRVAALPPIIVEVSHETIFMNAGRNVYVDCTAKGEPFPLIKWVLPDGSQMKPTQFIGSRIFIFPNGTLYIKNVNPSDSGRYECSATNQVGFAKRTVQMDVRQEAPGPWKGLYQQHSVTATYGSTVFLHCPESVGSHRGTVWRLTSKIILEHQYRYIFNAFEDKLNVKCSI</sequence>
<dbReference type="InterPro" id="IPR036179">
    <property type="entry name" value="Ig-like_dom_sf"/>
</dbReference>
<dbReference type="InterPro" id="IPR007110">
    <property type="entry name" value="Ig-like_dom"/>
</dbReference>
<dbReference type="InterPro" id="IPR013098">
    <property type="entry name" value="Ig_I-set"/>
</dbReference>
<dbReference type="InterPro" id="IPR003598">
    <property type="entry name" value="Ig_sub2"/>
</dbReference>
<dbReference type="InterPro" id="IPR013783">
    <property type="entry name" value="Ig-like_fold"/>
</dbReference>
<dbReference type="Ensembl" id="ENSCCRT00010076236.1">
    <property type="protein sequence ID" value="ENSCCRP00010068997.1"/>
    <property type="gene ID" value="ENSCCRG00010029928.1"/>
</dbReference>
<feature type="domain" description="Ig-like" evidence="10">
    <location>
        <begin position="137"/>
        <end position="224"/>
    </location>
</feature>
<keyword evidence="9" id="KW-0393">Immunoglobulin domain</keyword>
<proteinExistence type="predicted"/>
<dbReference type="PANTHER" id="PTHR45842:SF25">
    <property type="entry name" value="CARBOXYPEPTIDASE N SUBUNIT 2-LIKE"/>
    <property type="match status" value="1"/>
</dbReference>
<keyword evidence="8" id="KW-1015">Disulfide bond</keyword>
<keyword evidence="5" id="KW-0677">Repeat</keyword>
<keyword evidence="2" id="KW-0433">Leucine-rich repeat</keyword>
<dbReference type="Pfam" id="PF07679">
    <property type="entry name" value="I-set"/>
    <property type="match status" value="2"/>
</dbReference>
<dbReference type="Pfam" id="PF13927">
    <property type="entry name" value="Ig_3"/>
    <property type="match status" value="1"/>
</dbReference>
<keyword evidence="4" id="KW-0732">Signal</keyword>
<dbReference type="InterPro" id="IPR050467">
    <property type="entry name" value="LRFN"/>
</dbReference>
<dbReference type="FunFam" id="2.60.40.10:FF:000076">
    <property type="entry name" value="Leucine-rich repeat and Ig domain-containing 4"/>
    <property type="match status" value="1"/>
</dbReference>
<reference evidence="11" key="2">
    <citation type="submission" date="2025-09" db="UniProtKB">
        <authorList>
            <consortium name="Ensembl"/>
        </authorList>
    </citation>
    <scope>IDENTIFICATION</scope>
</reference>
<dbReference type="PROSITE" id="PS50835">
    <property type="entry name" value="IG_LIKE"/>
    <property type="match status" value="3"/>
</dbReference>
<dbReference type="Gene3D" id="2.60.40.10">
    <property type="entry name" value="Immunoglobulins"/>
    <property type="match status" value="3"/>
</dbReference>
<dbReference type="Proteomes" id="UP000694427">
    <property type="component" value="Unplaced"/>
</dbReference>
<evidence type="ECO:0000313" key="12">
    <source>
        <dbReference type="Proteomes" id="UP000694427"/>
    </source>
</evidence>
<dbReference type="SMART" id="SM00408">
    <property type="entry name" value="IGc2"/>
    <property type="match status" value="3"/>
</dbReference>
<evidence type="ECO:0000313" key="11">
    <source>
        <dbReference type="Ensembl" id="ENSCCRP00010068997.1"/>
    </source>
</evidence>
<evidence type="ECO:0000256" key="3">
    <source>
        <dbReference type="ARBA" id="ARBA00022692"/>
    </source>
</evidence>
<keyword evidence="3" id="KW-0812">Transmembrane</keyword>
<dbReference type="AlphaFoldDB" id="A0A8C1M099"/>
<dbReference type="PANTHER" id="PTHR45842">
    <property type="entry name" value="SYNAPTIC ADHESION-LIKE MOLECULE SALM"/>
    <property type="match status" value="1"/>
</dbReference>
<name>A0A8C1M099_CYPCA</name>
<accession>A0A8C1M099</accession>